<accession>A0ABQ7BI21</accession>
<evidence type="ECO:0000313" key="2">
    <source>
        <dbReference type="Proteomes" id="UP000266723"/>
    </source>
</evidence>
<protein>
    <submittedName>
        <fullName evidence="1">Uncharacterized protein</fullName>
    </submittedName>
</protein>
<dbReference type="Proteomes" id="UP000266723">
    <property type="component" value="Unassembled WGS sequence"/>
</dbReference>
<proteinExistence type="predicted"/>
<evidence type="ECO:0000313" key="1">
    <source>
        <dbReference type="EMBL" id="KAF3531586.1"/>
    </source>
</evidence>
<name>A0ABQ7BI21_BRACR</name>
<sequence>MQSVLFRVCAEFFGDLQEQTEKGQSVEDPVKYRRSIEDAPGVVGKRCRTAEAKNRLKEKGERHAARVSKRERQHFGVMSERWRL</sequence>
<reference evidence="1 2" key="1">
    <citation type="journal article" date="2020" name="BMC Genomics">
        <title>Intraspecific diversification of the crop wild relative Brassica cretica Lam. using demographic model selection.</title>
        <authorList>
            <person name="Kioukis A."/>
            <person name="Michalopoulou V.A."/>
            <person name="Briers L."/>
            <person name="Pirintsos S."/>
            <person name="Studholme D.J."/>
            <person name="Pavlidis P."/>
            <person name="Sarris P.F."/>
        </authorList>
    </citation>
    <scope>NUCLEOTIDE SEQUENCE [LARGE SCALE GENOMIC DNA]</scope>
    <source>
        <strain evidence="2">cv. PFS-1207/04</strain>
    </source>
</reference>
<organism evidence="1 2">
    <name type="scientific">Brassica cretica</name>
    <name type="common">Mustard</name>
    <dbReference type="NCBI Taxonomy" id="69181"/>
    <lineage>
        <taxon>Eukaryota</taxon>
        <taxon>Viridiplantae</taxon>
        <taxon>Streptophyta</taxon>
        <taxon>Embryophyta</taxon>
        <taxon>Tracheophyta</taxon>
        <taxon>Spermatophyta</taxon>
        <taxon>Magnoliopsida</taxon>
        <taxon>eudicotyledons</taxon>
        <taxon>Gunneridae</taxon>
        <taxon>Pentapetalae</taxon>
        <taxon>rosids</taxon>
        <taxon>malvids</taxon>
        <taxon>Brassicales</taxon>
        <taxon>Brassicaceae</taxon>
        <taxon>Brassiceae</taxon>
        <taxon>Brassica</taxon>
    </lineage>
</organism>
<keyword evidence="2" id="KW-1185">Reference proteome</keyword>
<comment type="caution">
    <text evidence="1">The sequence shown here is derived from an EMBL/GenBank/DDBJ whole genome shotgun (WGS) entry which is preliminary data.</text>
</comment>
<gene>
    <name evidence="1" type="ORF">DY000_02037012</name>
</gene>
<dbReference type="EMBL" id="QGKV02001507">
    <property type="protein sequence ID" value="KAF3531586.1"/>
    <property type="molecule type" value="Genomic_DNA"/>
</dbReference>